<dbReference type="PATRIC" id="fig|158899.10.peg.785"/>
<dbReference type="AlphaFoldDB" id="A0A127P6R6"/>
<evidence type="ECO:0000313" key="3">
    <source>
        <dbReference type="Proteomes" id="UP000072421"/>
    </source>
</evidence>
<dbReference type="Proteomes" id="UP000072421">
    <property type="component" value="Chromosome"/>
</dbReference>
<evidence type="ECO:0000313" key="2">
    <source>
        <dbReference type="EMBL" id="AMO93492.1"/>
    </source>
</evidence>
<dbReference type="SUPFAM" id="SSF56024">
    <property type="entry name" value="Phospholipase D/nuclease"/>
    <property type="match status" value="2"/>
</dbReference>
<dbReference type="Pfam" id="PF13091">
    <property type="entry name" value="PLDc_2"/>
    <property type="match status" value="1"/>
</dbReference>
<accession>A0A127P6R6</accession>
<reference evidence="2 3" key="1">
    <citation type="submission" date="2015-11" db="EMBL/GenBank/DDBJ databases">
        <title>Exploring the genomic traits of fungus-feeding bacterial genus Collimonas.</title>
        <authorList>
            <person name="Song C."/>
            <person name="Schmidt R."/>
            <person name="de Jager V."/>
            <person name="Krzyzanowska D."/>
            <person name="Jongedijk E."/>
            <person name="Cankar K."/>
            <person name="Beekwilder J."/>
            <person name="van Veen A."/>
            <person name="de Boer W."/>
            <person name="van Veen J.A."/>
            <person name="Garbeva P."/>
        </authorList>
    </citation>
    <scope>NUCLEOTIDE SEQUENCE [LARGE SCALE GENOMIC DNA]</scope>
    <source>
        <strain evidence="2 3">Ter6</strain>
    </source>
</reference>
<sequence length="585" mass="65001">MSITVAIPLRFATVRLYVDKGRKWNAVEHLLLFSLVAEPKSAAETVTNTSLPWRLVVEVMSRLMRVGWVEIVNRKDDIAFKITNAGKSVVSNDTLPAVTRQISKRSSFVIDGITGTVFRARDLTLRSRTQLNKLTDHTAVLELPIEQSADKLELDEIISTLLDEDEHCRGVEPLASRFLDRFAIVTISDGEIEGLPPSAPQELHKRIRNAVFANASTETDITHQEEILSPDYSVRKIFKIDFNNRDLIVGGDEHKKFFVETINKAISWIVLHSTFINSLRFEEHLQILEAAARRGVRIDILWGKSTDPDGTNKIQDEVATCRNMLHDEVMLERIRLHRHTTDSHAKILFADDGNGKMIGCIGSCNWLSSSFRSFDVSIVFSSPQIVGDIAAKLSKLAIGKSGHWSNLAGDLAAQAANLTRHAEIHHSNETFTASIVLGSDHNEYMLQARDEAINSINVVSHRVSLNADTLVFVPAMAAINANGVKVNLYYELLSGISDAALVEELIKNNTTENLIFNKIIAPSLHAKFLTWDDDNIVITSQNWLSADPMDNSCSEIGIAISGKGIAIELLRRANGVLQQSNWSKS</sequence>
<dbReference type="InterPro" id="IPR025202">
    <property type="entry name" value="PLD-like_dom"/>
</dbReference>
<evidence type="ECO:0000259" key="1">
    <source>
        <dbReference type="Pfam" id="PF13091"/>
    </source>
</evidence>
<name>A0A127P6R6_9BURK</name>
<dbReference type="PANTHER" id="PTHR21248:SF22">
    <property type="entry name" value="PHOSPHOLIPASE D"/>
    <property type="match status" value="1"/>
</dbReference>
<dbReference type="GO" id="GO:0006793">
    <property type="term" value="P:phosphorus metabolic process"/>
    <property type="evidence" value="ECO:0007669"/>
    <property type="project" value="UniProtKB-ARBA"/>
</dbReference>
<proteinExistence type="predicted"/>
<feature type="domain" description="Phospholipase D-like" evidence="1">
    <location>
        <begin position="260"/>
        <end position="395"/>
    </location>
</feature>
<dbReference type="PANTHER" id="PTHR21248">
    <property type="entry name" value="CARDIOLIPIN SYNTHASE"/>
    <property type="match status" value="1"/>
</dbReference>
<gene>
    <name evidence="2" type="ORF">CFter6_0767</name>
</gene>
<organism evidence="2">
    <name type="scientific">Collimonas fungivorans</name>
    <dbReference type="NCBI Taxonomy" id="158899"/>
    <lineage>
        <taxon>Bacteria</taxon>
        <taxon>Pseudomonadati</taxon>
        <taxon>Pseudomonadota</taxon>
        <taxon>Betaproteobacteria</taxon>
        <taxon>Burkholderiales</taxon>
        <taxon>Oxalobacteraceae</taxon>
        <taxon>Collimonas</taxon>
    </lineage>
</organism>
<dbReference type="EMBL" id="CP013232">
    <property type="protein sequence ID" value="AMO93492.1"/>
    <property type="molecule type" value="Genomic_DNA"/>
</dbReference>
<dbReference type="RefSeq" id="WP_061538764.1">
    <property type="nucleotide sequence ID" value="NZ_CP013232.1"/>
</dbReference>
<protein>
    <submittedName>
        <fullName evidence="2">PLD-like domain protein</fullName>
    </submittedName>
</protein>
<dbReference type="OrthoDB" id="9757917at2"/>
<dbReference type="Gene3D" id="3.30.870.10">
    <property type="entry name" value="Endonuclease Chain A"/>
    <property type="match status" value="2"/>
</dbReference>